<name>A0A327SM94_9SPHI</name>
<dbReference type="Gene3D" id="1.10.260.40">
    <property type="entry name" value="lambda repressor-like DNA-binding domains"/>
    <property type="match status" value="1"/>
</dbReference>
<dbReference type="EMBL" id="QLLR01000016">
    <property type="protein sequence ID" value="RAJ28884.1"/>
    <property type="molecule type" value="Genomic_DNA"/>
</dbReference>
<feature type="domain" description="HTH cro/C1-type" evidence="2">
    <location>
        <begin position="22"/>
        <end position="76"/>
    </location>
</feature>
<evidence type="ECO:0000313" key="3">
    <source>
        <dbReference type="EMBL" id="RAJ28884.1"/>
    </source>
</evidence>
<dbReference type="PANTHER" id="PTHR46558:SF11">
    <property type="entry name" value="HTH-TYPE TRANSCRIPTIONAL REGULATOR XRE"/>
    <property type="match status" value="1"/>
</dbReference>
<dbReference type="RefSeq" id="WP_211321568.1">
    <property type="nucleotide sequence ID" value="NZ_QLLR01000016.1"/>
</dbReference>
<evidence type="ECO:0000259" key="2">
    <source>
        <dbReference type="PROSITE" id="PS50943"/>
    </source>
</evidence>
<evidence type="ECO:0000313" key="4">
    <source>
        <dbReference type="Proteomes" id="UP000249754"/>
    </source>
</evidence>
<keyword evidence="1" id="KW-0238">DNA-binding</keyword>
<dbReference type="InterPro" id="IPR001387">
    <property type="entry name" value="Cro/C1-type_HTH"/>
</dbReference>
<gene>
    <name evidence="3" type="ORF">LY11_03158</name>
</gene>
<dbReference type="SUPFAM" id="SSF47413">
    <property type="entry name" value="lambda repressor-like DNA-binding domains"/>
    <property type="match status" value="1"/>
</dbReference>
<dbReference type="GO" id="GO:0003677">
    <property type="term" value="F:DNA binding"/>
    <property type="evidence" value="ECO:0007669"/>
    <property type="project" value="UniProtKB-KW"/>
</dbReference>
<organism evidence="3 4">
    <name type="scientific">Pedobacter cryoconitis</name>
    <dbReference type="NCBI Taxonomy" id="188932"/>
    <lineage>
        <taxon>Bacteria</taxon>
        <taxon>Pseudomonadati</taxon>
        <taxon>Bacteroidota</taxon>
        <taxon>Sphingobacteriia</taxon>
        <taxon>Sphingobacteriales</taxon>
        <taxon>Sphingobacteriaceae</taxon>
        <taxon>Pedobacter</taxon>
    </lineage>
</organism>
<dbReference type="InterPro" id="IPR010982">
    <property type="entry name" value="Lambda_DNA-bd_dom_sf"/>
</dbReference>
<sequence length="79" mass="8763">MKKEGLKTEEVDGTMIIVGKNIVKFRKLKGLSAERLGILCDVEQASISKYENGKVWPNLKTLSKIASALGIKIVQLFED</sequence>
<dbReference type="CDD" id="cd00093">
    <property type="entry name" value="HTH_XRE"/>
    <property type="match status" value="1"/>
</dbReference>
<dbReference type="PROSITE" id="PS50943">
    <property type="entry name" value="HTH_CROC1"/>
    <property type="match status" value="1"/>
</dbReference>
<dbReference type="AlphaFoldDB" id="A0A327SM94"/>
<accession>A0A327SM94</accession>
<reference evidence="3 4" key="1">
    <citation type="submission" date="2018-06" db="EMBL/GenBank/DDBJ databases">
        <title>Genomic Encyclopedia of Archaeal and Bacterial Type Strains, Phase II (KMG-II): from individual species to whole genera.</title>
        <authorList>
            <person name="Goeker M."/>
        </authorList>
    </citation>
    <scope>NUCLEOTIDE SEQUENCE [LARGE SCALE GENOMIC DNA]</scope>
    <source>
        <strain evidence="3 4">DSM 14825</strain>
    </source>
</reference>
<dbReference type="Pfam" id="PF01381">
    <property type="entry name" value="HTH_3"/>
    <property type="match status" value="1"/>
</dbReference>
<evidence type="ECO:0000256" key="1">
    <source>
        <dbReference type="ARBA" id="ARBA00023125"/>
    </source>
</evidence>
<proteinExistence type="predicted"/>
<protein>
    <submittedName>
        <fullName evidence="3">Repressor LexA</fullName>
    </submittedName>
</protein>
<dbReference type="Proteomes" id="UP000249754">
    <property type="component" value="Unassembled WGS sequence"/>
</dbReference>
<dbReference type="SMART" id="SM00530">
    <property type="entry name" value="HTH_XRE"/>
    <property type="match status" value="1"/>
</dbReference>
<comment type="caution">
    <text evidence="3">The sequence shown here is derived from an EMBL/GenBank/DDBJ whole genome shotgun (WGS) entry which is preliminary data.</text>
</comment>
<dbReference type="PANTHER" id="PTHR46558">
    <property type="entry name" value="TRACRIPTIONAL REGULATORY PROTEIN-RELATED-RELATED"/>
    <property type="match status" value="1"/>
</dbReference>